<dbReference type="RefSeq" id="WP_015615954.1">
    <property type="nucleotide sequence ID" value="NC_021182.1"/>
</dbReference>
<keyword evidence="1" id="KW-1133">Transmembrane helix</keyword>
<dbReference type="Pfam" id="PF13180">
    <property type="entry name" value="PDZ_2"/>
    <property type="match status" value="1"/>
</dbReference>
<proteinExistence type="predicted"/>
<keyword evidence="4" id="KW-1185">Reference proteome</keyword>
<dbReference type="NCBIfam" id="TIGR02860">
    <property type="entry name" value="spore_IV_B"/>
    <property type="match status" value="1"/>
</dbReference>
<keyword evidence="1" id="KW-0812">Transmembrane</keyword>
<dbReference type="KEGG" id="cpas:Clopa_2822"/>
<organism evidence="3 4">
    <name type="scientific">Clostridium pasteurianum BC1</name>
    <dbReference type="NCBI Taxonomy" id="86416"/>
    <lineage>
        <taxon>Bacteria</taxon>
        <taxon>Bacillati</taxon>
        <taxon>Bacillota</taxon>
        <taxon>Clostridia</taxon>
        <taxon>Eubacteriales</taxon>
        <taxon>Clostridiaceae</taxon>
        <taxon>Clostridium</taxon>
    </lineage>
</organism>
<dbReference type="InterPro" id="IPR001478">
    <property type="entry name" value="PDZ"/>
</dbReference>
<evidence type="ECO:0000313" key="3">
    <source>
        <dbReference type="EMBL" id="AGK97660.1"/>
    </source>
</evidence>
<gene>
    <name evidence="3" type="ORF">Clopa_2822</name>
</gene>
<dbReference type="Gene3D" id="2.30.42.10">
    <property type="match status" value="1"/>
</dbReference>
<dbReference type="OrthoDB" id="9765242at2"/>
<accession>R4KDG0</accession>
<dbReference type="InterPro" id="IPR009003">
    <property type="entry name" value="Peptidase_S1_PA"/>
</dbReference>
<dbReference type="HOGENOM" id="CLU_035713_0_0_9"/>
<protein>
    <submittedName>
        <fullName evidence="3">Stage IV sporulation protein B</fullName>
    </submittedName>
</protein>
<feature type="domain" description="Peptidase S55" evidence="2">
    <location>
        <begin position="176"/>
        <end position="407"/>
    </location>
</feature>
<dbReference type="Pfam" id="PF05580">
    <property type="entry name" value="Peptidase_S55"/>
    <property type="match status" value="1"/>
</dbReference>
<dbReference type="InterPro" id="IPR008763">
    <property type="entry name" value="Peptidase_S55"/>
</dbReference>
<keyword evidence="1" id="KW-0472">Membrane</keyword>
<evidence type="ECO:0000259" key="2">
    <source>
        <dbReference type="PROSITE" id="PS51494"/>
    </source>
</evidence>
<dbReference type="SUPFAM" id="SSF50156">
    <property type="entry name" value="PDZ domain-like"/>
    <property type="match status" value="1"/>
</dbReference>
<dbReference type="Proteomes" id="UP000013523">
    <property type="component" value="Chromosome"/>
</dbReference>
<dbReference type="SUPFAM" id="SSF50494">
    <property type="entry name" value="Trypsin-like serine proteases"/>
    <property type="match status" value="1"/>
</dbReference>
<dbReference type="PROSITE" id="PS51494">
    <property type="entry name" value="SPOIVB"/>
    <property type="match status" value="1"/>
</dbReference>
<dbReference type="InterPro" id="IPR036034">
    <property type="entry name" value="PDZ_sf"/>
</dbReference>
<dbReference type="eggNOG" id="COG0750">
    <property type="taxonomic scope" value="Bacteria"/>
</dbReference>
<evidence type="ECO:0000313" key="4">
    <source>
        <dbReference type="Proteomes" id="UP000013523"/>
    </source>
</evidence>
<evidence type="ECO:0000256" key="1">
    <source>
        <dbReference type="SAM" id="Phobius"/>
    </source>
</evidence>
<dbReference type="MEROPS" id="S55.001"/>
<sequence length="407" mass="44142">MKNKKLKIICSILTPIIILTLVTFMSLRDIPETIYVRQGENINYGSLLKVNNDDISVLKQNVNKGYGTKIRKSINLLGVFPVKNVNLEIVPPITVYPGGQPVGIKLNTQGVLVVGLSDIDSQNGKISSPAAQAGVQIGDSIIKIDGENVNNSKSVSEKLNKYKDSIMKVTIVREGKNIDKEIKAVKSDVDNGYKLGLWVRDSTAGVGTLTFYHEKSGKFAALGHPITDVDTGTMLTVKDGNIINSSIISIKKGTKGNPGEVRGIFVNEQDPLGNIKTNTVSGIYGTCVKTLKNSKFNKPMEVGLRNDIKEGDAQILTTIDGEQPKLYNIKIEKLLSQESPGPKSMVIRVTDPELLEKTGGIVQGMSGSPIIQNNKIVGAVTHVLINKPDVGYGIYMEWMLKDAGILN</sequence>
<dbReference type="SMART" id="SM00228">
    <property type="entry name" value="PDZ"/>
    <property type="match status" value="1"/>
</dbReference>
<dbReference type="AlphaFoldDB" id="R4KDG0"/>
<name>R4KDG0_CLOPA</name>
<reference evidence="3 4" key="1">
    <citation type="submission" date="2012-01" db="EMBL/GenBank/DDBJ databases">
        <title>Complete sequence of chromosome of Clostridium pasteurianum BC1.</title>
        <authorList>
            <consortium name="US DOE Joint Genome Institute"/>
            <person name="Lucas S."/>
            <person name="Han J."/>
            <person name="Lapidus A."/>
            <person name="Cheng J.-F."/>
            <person name="Goodwin L."/>
            <person name="Pitluck S."/>
            <person name="Peters L."/>
            <person name="Mikhailova N."/>
            <person name="Teshima H."/>
            <person name="Detter J.C."/>
            <person name="Han C."/>
            <person name="Tapia R."/>
            <person name="Land M."/>
            <person name="Hauser L."/>
            <person name="Kyrpides N."/>
            <person name="Ivanova N."/>
            <person name="Pagani I."/>
            <person name="Dunn J."/>
            <person name="Taghavi S."/>
            <person name="Francis A."/>
            <person name="van der Lelie D."/>
            <person name="Woyke T."/>
        </authorList>
    </citation>
    <scope>NUCLEOTIDE SEQUENCE [LARGE SCALE GENOMIC DNA]</scope>
    <source>
        <strain evidence="3 4">BC1</strain>
    </source>
</reference>
<dbReference type="InterPro" id="IPR014219">
    <property type="entry name" value="SpoIVB"/>
</dbReference>
<dbReference type="PATRIC" id="fig|86416.3.peg.2807"/>
<feature type="transmembrane region" description="Helical" evidence="1">
    <location>
        <begin position="7"/>
        <end position="27"/>
    </location>
</feature>
<dbReference type="EMBL" id="CP003261">
    <property type="protein sequence ID" value="AGK97660.1"/>
    <property type="molecule type" value="Genomic_DNA"/>
</dbReference>
<dbReference type="STRING" id="86416.Clopa_2822"/>